<evidence type="ECO:0000313" key="3">
    <source>
        <dbReference type="Proteomes" id="UP000318199"/>
    </source>
</evidence>
<keyword evidence="1" id="KW-0472">Membrane</keyword>
<name>A0A562ZIN1_9BURK</name>
<dbReference type="RefSeq" id="WP_145895766.1">
    <property type="nucleotide sequence ID" value="NZ_VOBQ01000021.1"/>
</dbReference>
<protein>
    <submittedName>
        <fullName evidence="2">Uncharacterized protein</fullName>
    </submittedName>
</protein>
<proteinExistence type="predicted"/>
<accession>A0A562ZIN1</accession>
<feature type="transmembrane region" description="Helical" evidence="1">
    <location>
        <begin position="65"/>
        <end position="86"/>
    </location>
</feature>
<dbReference type="Proteomes" id="UP000318199">
    <property type="component" value="Unassembled WGS sequence"/>
</dbReference>
<reference evidence="2 3" key="1">
    <citation type="submission" date="2019-07" db="EMBL/GenBank/DDBJ databases">
        <title>Caenimonas sedimenti sp. nov., isolated from activated sludge.</title>
        <authorList>
            <person name="Xu J."/>
        </authorList>
    </citation>
    <scope>NUCLEOTIDE SEQUENCE [LARGE SCALE GENOMIC DNA]</scope>
    <source>
        <strain evidence="2 3">HX-9-20</strain>
    </source>
</reference>
<sequence length="111" mass="11783">MDFAFPQRLPIVIKPAARCDLMLGVAGHARPRTRLVGLATSAVLAAILAAWLVNSMDWSFGNLRLLIAVCLGSLVAALVLAVGWGLEPHNMDSWILRALAATVTSVLPLIA</sequence>
<keyword evidence="3" id="KW-1185">Reference proteome</keyword>
<keyword evidence="1" id="KW-1133">Transmembrane helix</keyword>
<keyword evidence="1" id="KW-0812">Transmembrane</keyword>
<dbReference type="EMBL" id="VOBQ01000021">
    <property type="protein sequence ID" value="TWO68054.1"/>
    <property type="molecule type" value="Genomic_DNA"/>
</dbReference>
<organism evidence="2 3">
    <name type="scientific">Caenimonas sedimenti</name>
    <dbReference type="NCBI Taxonomy" id="2596921"/>
    <lineage>
        <taxon>Bacteria</taxon>
        <taxon>Pseudomonadati</taxon>
        <taxon>Pseudomonadota</taxon>
        <taxon>Betaproteobacteria</taxon>
        <taxon>Burkholderiales</taxon>
        <taxon>Comamonadaceae</taxon>
        <taxon>Caenimonas</taxon>
    </lineage>
</organism>
<feature type="transmembrane region" description="Helical" evidence="1">
    <location>
        <begin position="93"/>
        <end position="110"/>
    </location>
</feature>
<evidence type="ECO:0000313" key="2">
    <source>
        <dbReference type="EMBL" id="TWO68054.1"/>
    </source>
</evidence>
<dbReference type="AlphaFoldDB" id="A0A562ZIN1"/>
<gene>
    <name evidence="2" type="ORF">FN976_24240</name>
</gene>
<comment type="caution">
    <text evidence="2">The sequence shown here is derived from an EMBL/GenBank/DDBJ whole genome shotgun (WGS) entry which is preliminary data.</text>
</comment>
<evidence type="ECO:0000256" key="1">
    <source>
        <dbReference type="SAM" id="Phobius"/>
    </source>
</evidence>
<feature type="transmembrane region" description="Helical" evidence="1">
    <location>
        <begin position="35"/>
        <end position="53"/>
    </location>
</feature>